<evidence type="ECO:0000313" key="2">
    <source>
        <dbReference type="EMBL" id="GAT45633.1"/>
    </source>
</evidence>
<keyword evidence="3" id="KW-1185">Reference proteome</keyword>
<sequence>MREVDIDGPETAAIILPSDFDAGQRATLGLTALASLEFECRKNQALEALRQLRQEIRMYNWTVSEKKAQLHGVGATTRAQAYLKSLLDHIQLAGDTYRCARAALLSLGLPKDDKTFQPLTKLDQRGKGGLKVRPGMARVADPWYWHVARPAGQNEDQRLAWESEMDRVQWFRARASRDRMDEELEILEAEFSRSIRSFSKMRDVWTAMAEQKNLVPDNPDELGWRAYAFRQAAMYERLRAECVEAQTEAPILAAKDLEAEDRKGVLEARAKELEEELTDVYFEQQN</sequence>
<evidence type="ECO:0000256" key="1">
    <source>
        <dbReference type="SAM" id="Coils"/>
    </source>
</evidence>
<gene>
    <name evidence="2" type="ORF">MCHLO_03199</name>
</gene>
<proteinExistence type="predicted"/>
<evidence type="ECO:0000313" key="3">
    <source>
        <dbReference type="Proteomes" id="UP000815677"/>
    </source>
</evidence>
<feature type="coiled-coil region" evidence="1">
    <location>
        <begin position="35"/>
        <end position="69"/>
    </location>
</feature>
<reference evidence="2" key="1">
    <citation type="submission" date="2014-09" db="EMBL/GenBank/DDBJ databases">
        <title>Genome sequence of the luminous mushroom Mycena chlorophos for searching fungal bioluminescence genes.</title>
        <authorList>
            <person name="Tanaka Y."/>
            <person name="Kasuga D."/>
            <person name="Oba Y."/>
            <person name="Hase S."/>
            <person name="Sato K."/>
            <person name="Oba Y."/>
            <person name="Sakakibara Y."/>
        </authorList>
    </citation>
    <scope>NUCLEOTIDE SEQUENCE</scope>
</reference>
<name>A0ABQ0L3J1_MYCCL</name>
<protein>
    <submittedName>
        <fullName evidence="2">Uncharacterized protein</fullName>
    </submittedName>
</protein>
<keyword evidence="1" id="KW-0175">Coiled coil</keyword>
<dbReference type="Proteomes" id="UP000815677">
    <property type="component" value="Unassembled WGS sequence"/>
</dbReference>
<dbReference type="EMBL" id="DF841602">
    <property type="protein sequence ID" value="GAT45633.1"/>
    <property type="molecule type" value="Genomic_DNA"/>
</dbReference>
<accession>A0ABQ0L3J1</accession>
<organism evidence="2 3">
    <name type="scientific">Mycena chlorophos</name>
    <name type="common">Agaric fungus</name>
    <name type="synonym">Agaricus chlorophos</name>
    <dbReference type="NCBI Taxonomy" id="658473"/>
    <lineage>
        <taxon>Eukaryota</taxon>
        <taxon>Fungi</taxon>
        <taxon>Dikarya</taxon>
        <taxon>Basidiomycota</taxon>
        <taxon>Agaricomycotina</taxon>
        <taxon>Agaricomycetes</taxon>
        <taxon>Agaricomycetidae</taxon>
        <taxon>Agaricales</taxon>
        <taxon>Marasmiineae</taxon>
        <taxon>Mycenaceae</taxon>
        <taxon>Mycena</taxon>
    </lineage>
</organism>